<dbReference type="PANTHER" id="PTHR43464:SF19">
    <property type="entry name" value="UBIQUINONE BIOSYNTHESIS O-METHYLTRANSFERASE, MITOCHONDRIAL"/>
    <property type="match status" value="1"/>
</dbReference>
<accession>A0A7W7QXL2</accession>
<dbReference type="AlphaFoldDB" id="A0A7W7QXL2"/>
<keyword evidence="1 5" id="KW-0489">Methyltransferase</keyword>
<evidence type="ECO:0000256" key="3">
    <source>
        <dbReference type="ARBA" id="ARBA00022691"/>
    </source>
</evidence>
<reference evidence="5 6" key="1">
    <citation type="submission" date="2020-08" db="EMBL/GenBank/DDBJ databases">
        <title>Sequencing the genomes of 1000 actinobacteria strains.</title>
        <authorList>
            <person name="Klenk H.-P."/>
        </authorList>
    </citation>
    <scope>NUCLEOTIDE SEQUENCE [LARGE SCALE GENOMIC DNA]</scope>
    <source>
        <strain evidence="5 6">DSM 41654</strain>
    </source>
</reference>
<dbReference type="EMBL" id="JACHJV010000001">
    <property type="protein sequence ID" value="MBB4921579.1"/>
    <property type="molecule type" value="Genomic_DNA"/>
</dbReference>
<name>A0A7W7QXL2_KITKI</name>
<keyword evidence="2 5" id="KW-0808">Transferase</keyword>
<dbReference type="InterPro" id="IPR013216">
    <property type="entry name" value="Methyltransf_11"/>
</dbReference>
<evidence type="ECO:0000256" key="1">
    <source>
        <dbReference type="ARBA" id="ARBA00022603"/>
    </source>
</evidence>
<sequence length="245" mass="26685">MMTAEESTPRAQYDAIAQRYDRHSAVSPFNTLLERPAMLAACPPLAGRRVLEVGCAGGRLTELLLERGARVVGFDASAAMVEIARNRVGDAAQLHVHDLREPLDFASDASFDVVVVSLCLHYLRDWASALTELRRVLVPGGVILVSTGHPMSELHLSPSGDYHAVEEVHDEWPTVEGPPLAVSFFRRPLSSSLQSAQQAGLVLHSLIEPRPDPAHREAFGKHFDMASTQPVFMLLVLGRPLDGTA</sequence>
<keyword evidence="6" id="KW-1185">Reference proteome</keyword>
<proteinExistence type="predicted"/>
<evidence type="ECO:0000313" key="5">
    <source>
        <dbReference type="EMBL" id="MBB4921579.1"/>
    </source>
</evidence>
<evidence type="ECO:0000313" key="6">
    <source>
        <dbReference type="Proteomes" id="UP000540506"/>
    </source>
</evidence>
<dbReference type="CDD" id="cd02440">
    <property type="entry name" value="AdoMet_MTases"/>
    <property type="match status" value="1"/>
</dbReference>
<comment type="caution">
    <text evidence="5">The sequence shown here is derived from an EMBL/GenBank/DDBJ whole genome shotgun (WGS) entry which is preliminary data.</text>
</comment>
<gene>
    <name evidence="5" type="ORF">FHR34_000572</name>
</gene>
<dbReference type="Gene3D" id="3.40.50.150">
    <property type="entry name" value="Vaccinia Virus protein VP39"/>
    <property type="match status" value="1"/>
</dbReference>
<dbReference type="SUPFAM" id="SSF53335">
    <property type="entry name" value="S-adenosyl-L-methionine-dependent methyltransferases"/>
    <property type="match status" value="1"/>
</dbReference>
<evidence type="ECO:0000256" key="2">
    <source>
        <dbReference type="ARBA" id="ARBA00022679"/>
    </source>
</evidence>
<organism evidence="5 6">
    <name type="scientific">Kitasatospora kifunensis</name>
    <name type="common">Streptomyces kifunensis</name>
    <dbReference type="NCBI Taxonomy" id="58351"/>
    <lineage>
        <taxon>Bacteria</taxon>
        <taxon>Bacillati</taxon>
        <taxon>Actinomycetota</taxon>
        <taxon>Actinomycetes</taxon>
        <taxon>Kitasatosporales</taxon>
        <taxon>Streptomycetaceae</taxon>
        <taxon>Kitasatospora</taxon>
    </lineage>
</organism>
<dbReference type="Proteomes" id="UP000540506">
    <property type="component" value="Unassembled WGS sequence"/>
</dbReference>
<feature type="domain" description="Methyltransferase type 11" evidence="4">
    <location>
        <begin position="51"/>
        <end position="144"/>
    </location>
</feature>
<dbReference type="InterPro" id="IPR029063">
    <property type="entry name" value="SAM-dependent_MTases_sf"/>
</dbReference>
<dbReference type="GO" id="GO:0008757">
    <property type="term" value="F:S-adenosylmethionine-dependent methyltransferase activity"/>
    <property type="evidence" value="ECO:0007669"/>
    <property type="project" value="InterPro"/>
</dbReference>
<protein>
    <submittedName>
        <fullName evidence="5">SAM-dependent methyltransferase</fullName>
    </submittedName>
</protein>
<evidence type="ECO:0000259" key="4">
    <source>
        <dbReference type="Pfam" id="PF08241"/>
    </source>
</evidence>
<dbReference type="Pfam" id="PF08241">
    <property type="entry name" value="Methyltransf_11"/>
    <property type="match status" value="1"/>
</dbReference>
<dbReference type="GO" id="GO:0032259">
    <property type="term" value="P:methylation"/>
    <property type="evidence" value="ECO:0007669"/>
    <property type="project" value="UniProtKB-KW"/>
</dbReference>
<dbReference type="PANTHER" id="PTHR43464">
    <property type="entry name" value="METHYLTRANSFERASE"/>
    <property type="match status" value="1"/>
</dbReference>
<dbReference type="RefSeq" id="WP_184933885.1">
    <property type="nucleotide sequence ID" value="NZ_JACHJV010000001.1"/>
</dbReference>
<keyword evidence="3" id="KW-0949">S-adenosyl-L-methionine</keyword>